<accession>A0AAD6XAP7</accession>
<keyword evidence="3" id="KW-1185">Reference proteome</keyword>
<proteinExistence type="predicted"/>
<evidence type="ECO:0000313" key="2">
    <source>
        <dbReference type="EMBL" id="KAJ7042922.1"/>
    </source>
</evidence>
<gene>
    <name evidence="2" type="ORF">C8F04DRAFT_1390313</name>
</gene>
<comment type="caution">
    <text evidence="2">The sequence shown here is derived from an EMBL/GenBank/DDBJ whole genome shotgun (WGS) entry which is preliminary data.</text>
</comment>
<evidence type="ECO:0000313" key="3">
    <source>
        <dbReference type="Proteomes" id="UP001218188"/>
    </source>
</evidence>
<sequence>MPLSLAPALASFVVITIDPVATVAALNDPIATAAAQQMVPKKYVGYVSKAINAFDSKAKYHTYAVQLTSPTIPAACEDGCITAEMYTPVSPAPPHPDGREPLRLRKAFPWIGWQPSFMRSVVRVPVKLEDDAAAVLLEPADAIRHRRILADEDARRSVLLRSSVPVTSRKPGTPSYVDFCDLGEYTGDFTCPADISDAATYDDQYYAETVQASRPPDTMIVVNVSYDLSQVDNLPDPLGFFEEKRWLKELEAESKARASRTIEPHIEPPSHKKENHLALRSSNSHDLLQSPWEYGNLSELILVLRVRVSVLQVQEIARVLRIFLGRVKEDGLNFLQRQPPPLPATGFSWTMGKRLI</sequence>
<feature type="chain" id="PRO_5042158404" evidence="1">
    <location>
        <begin position="26"/>
        <end position="356"/>
    </location>
</feature>
<organism evidence="2 3">
    <name type="scientific">Mycena alexandri</name>
    <dbReference type="NCBI Taxonomy" id="1745969"/>
    <lineage>
        <taxon>Eukaryota</taxon>
        <taxon>Fungi</taxon>
        <taxon>Dikarya</taxon>
        <taxon>Basidiomycota</taxon>
        <taxon>Agaricomycotina</taxon>
        <taxon>Agaricomycetes</taxon>
        <taxon>Agaricomycetidae</taxon>
        <taxon>Agaricales</taxon>
        <taxon>Marasmiineae</taxon>
        <taxon>Mycenaceae</taxon>
        <taxon>Mycena</taxon>
    </lineage>
</organism>
<evidence type="ECO:0000256" key="1">
    <source>
        <dbReference type="SAM" id="SignalP"/>
    </source>
</evidence>
<dbReference type="EMBL" id="JARJCM010000011">
    <property type="protein sequence ID" value="KAJ7042922.1"/>
    <property type="molecule type" value="Genomic_DNA"/>
</dbReference>
<dbReference type="AlphaFoldDB" id="A0AAD6XAP7"/>
<name>A0AAD6XAP7_9AGAR</name>
<feature type="signal peptide" evidence="1">
    <location>
        <begin position="1"/>
        <end position="25"/>
    </location>
</feature>
<dbReference type="Proteomes" id="UP001218188">
    <property type="component" value="Unassembled WGS sequence"/>
</dbReference>
<keyword evidence="1" id="KW-0732">Signal</keyword>
<protein>
    <submittedName>
        <fullName evidence="2">Uncharacterized protein</fullName>
    </submittedName>
</protein>
<reference evidence="2" key="1">
    <citation type="submission" date="2023-03" db="EMBL/GenBank/DDBJ databases">
        <title>Massive genome expansion in bonnet fungi (Mycena s.s.) driven by repeated elements and novel gene families across ecological guilds.</title>
        <authorList>
            <consortium name="Lawrence Berkeley National Laboratory"/>
            <person name="Harder C.B."/>
            <person name="Miyauchi S."/>
            <person name="Viragh M."/>
            <person name="Kuo A."/>
            <person name="Thoen E."/>
            <person name="Andreopoulos B."/>
            <person name="Lu D."/>
            <person name="Skrede I."/>
            <person name="Drula E."/>
            <person name="Henrissat B."/>
            <person name="Morin E."/>
            <person name="Kohler A."/>
            <person name="Barry K."/>
            <person name="LaButti K."/>
            <person name="Morin E."/>
            <person name="Salamov A."/>
            <person name="Lipzen A."/>
            <person name="Mereny Z."/>
            <person name="Hegedus B."/>
            <person name="Baldrian P."/>
            <person name="Stursova M."/>
            <person name="Weitz H."/>
            <person name="Taylor A."/>
            <person name="Grigoriev I.V."/>
            <person name="Nagy L.G."/>
            <person name="Martin F."/>
            <person name="Kauserud H."/>
        </authorList>
    </citation>
    <scope>NUCLEOTIDE SEQUENCE</scope>
    <source>
        <strain evidence="2">CBHHK200</strain>
    </source>
</reference>